<dbReference type="RefSeq" id="XP_029224692.1">
    <property type="nucleotide sequence ID" value="XM_029375192.1"/>
</dbReference>
<organism evidence="3 4">
    <name type="scientific">Trypanosoma conorhini</name>
    <dbReference type="NCBI Taxonomy" id="83891"/>
    <lineage>
        <taxon>Eukaryota</taxon>
        <taxon>Discoba</taxon>
        <taxon>Euglenozoa</taxon>
        <taxon>Kinetoplastea</taxon>
        <taxon>Metakinetoplastina</taxon>
        <taxon>Trypanosomatida</taxon>
        <taxon>Trypanosomatidae</taxon>
        <taxon>Trypanosoma</taxon>
    </lineage>
</organism>
<proteinExistence type="predicted"/>
<gene>
    <name evidence="3" type="ORF">Tco025E_08342</name>
</gene>
<feature type="compositionally biased region" description="Basic residues" evidence="1">
    <location>
        <begin position="114"/>
        <end position="126"/>
    </location>
</feature>
<keyword evidence="4" id="KW-1185">Reference proteome</keyword>
<evidence type="ECO:0000259" key="2">
    <source>
        <dbReference type="Pfam" id="PF09851"/>
    </source>
</evidence>
<dbReference type="AlphaFoldDB" id="A0A3R7K6S0"/>
<name>A0A3R7K6S0_9TRYP</name>
<dbReference type="InterPro" id="IPR018649">
    <property type="entry name" value="SHOCT"/>
</dbReference>
<dbReference type="GeneID" id="40321953"/>
<protein>
    <submittedName>
        <fullName evidence="3">Cation transporter</fullName>
    </submittedName>
</protein>
<dbReference type="Pfam" id="PF09851">
    <property type="entry name" value="SHOCT"/>
    <property type="match status" value="1"/>
</dbReference>
<dbReference type="Proteomes" id="UP000284403">
    <property type="component" value="Unassembled WGS sequence"/>
</dbReference>
<feature type="compositionally biased region" description="Basic residues" evidence="1">
    <location>
        <begin position="83"/>
        <end position="92"/>
    </location>
</feature>
<feature type="compositionally biased region" description="Low complexity" evidence="1">
    <location>
        <begin position="127"/>
        <end position="142"/>
    </location>
</feature>
<dbReference type="EMBL" id="MKKU01000761">
    <property type="protein sequence ID" value="RNF02671.1"/>
    <property type="molecule type" value="Genomic_DNA"/>
</dbReference>
<evidence type="ECO:0000256" key="1">
    <source>
        <dbReference type="SAM" id="MobiDB-lite"/>
    </source>
</evidence>
<accession>A0A3R7K6S0</accession>
<feature type="region of interest" description="Disordered" evidence="1">
    <location>
        <begin position="71"/>
        <end position="142"/>
    </location>
</feature>
<feature type="compositionally biased region" description="Polar residues" evidence="1">
    <location>
        <begin position="1"/>
        <end position="10"/>
    </location>
</feature>
<feature type="domain" description="SHOCT" evidence="2">
    <location>
        <begin position="40"/>
        <end position="65"/>
    </location>
</feature>
<feature type="region of interest" description="Disordered" evidence="1">
    <location>
        <begin position="1"/>
        <end position="32"/>
    </location>
</feature>
<evidence type="ECO:0000313" key="4">
    <source>
        <dbReference type="Proteomes" id="UP000284403"/>
    </source>
</evidence>
<evidence type="ECO:0000313" key="3">
    <source>
        <dbReference type="EMBL" id="RNF02671.1"/>
    </source>
</evidence>
<reference evidence="3 4" key="1">
    <citation type="journal article" date="2018" name="BMC Genomics">
        <title>Genomic comparison of Trypanosoma conorhini and Trypanosoma rangeli to Trypanosoma cruzi strains of high and low virulence.</title>
        <authorList>
            <person name="Bradwell K.R."/>
            <person name="Koparde V.N."/>
            <person name="Matveyev A.V."/>
            <person name="Serrano M.G."/>
            <person name="Alves J.M."/>
            <person name="Parikh H."/>
            <person name="Huang B."/>
            <person name="Lee V."/>
            <person name="Espinosa-Alvarez O."/>
            <person name="Ortiz P.A."/>
            <person name="Costa-Martins A.G."/>
            <person name="Teixeira M.M."/>
            <person name="Buck G.A."/>
        </authorList>
    </citation>
    <scope>NUCLEOTIDE SEQUENCE [LARGE SCALE GENOMIC DNA]</scope>
    <source>
        <strain evidence="3 4">025E</strain>
    </source>
</reference>
<comment type="caution">
    <text evidence="3">The sequence shown here is derived from an EMBL/GenBank/DDBJ whole genome shotgun (WGS) entry which is preliminary data.</text>
</comment>
<feature type="region of interest" description="Disordered" evidence="1">
    <location>
        <begin position="276"/>
        <end position="301"/>
    </location>
</feature>
<sequence length="321" mass="35317">MSERSASGQEPPTLESGGAWDEAQSPLFGSHHAQGAVKSIQRFHELFQSGVITEEEFSAAKARILCLEARRSSGSVSLESHRSGRHRRRGKRSRESNDSRGSTGSTYREERGKSRSRSRSRSRSSRSSRSSSSSSSSSASSSFMIAPRAKVWNLLASGSDTDNANSAERGAGGKEIPGGLLLPVMEKERLPAVVVHAPAGETLPSSPPSMAQQRRYGTFQPQWVVQHPQRQRSRVPLRPACEVRVEYFNCLGARGDRFSDVKLREEEMRPPFFLRRRTSHPLGAPGVRTSQSEPDFSTGVGEEWKAEGRLVGLEHVDESKS</sequence>